<keyword evidence="3" id="KW-1185">Reference proteome</keyword>
<feature type="chain" id="PRO_5030668235" description="Secreted protein" evidence="1">
    <location>
        <begin position="23"/>
        <end position="92"/>
    </location>
</feature>
<comment type="caution">
    <text evidence="2">The sequence shown here is derived from an EMBL/GenBank/DDBJ whole genome shotgun (WGS) entry which is preliminary data.</text>
</comment>
<evidence type="ECO:0000313" key="3">
    <source>
        <dbReference type="Proteomes" id="UP000527324"/>
    </source>
</evidence>
<evidence type="ECO:0000256" key="1">
    <source>
        <dbReference type="SAM" id="SignalP"/>
    </source>
</evidence>
<dbReference type="AlphaFoldDB" id="A0A7W9FB24"/>
<accession>A0A7W9FB24</accession>
<dbReference type="EMBL" id="JACHOQ010000006">
    <property type="protein sequence ID" value="MBB5740684.1"/>
    <property type="molecule type" value="Genomic_DNA"/>
</dbReference>
<gene>
    <name evidence="2" type="ORF">GGQ93_002413</name>
</gene>
<organism evidence="2 3">
    <name type="scientific">Brevundimonas aurantiaca</name>
    <dbReference type="NCBI Taxonomy" id="74316"/>
    <lineage>
        <taxon>Bacteria</taxon>
        <taxon>Pseudomonadati</taxon>
        <taxon>Pseudomonadota</taxon>
        <taxon>Alphaproteobacteria</taxon>
        <taxon>Caulobacterales</taxon>
        <taxon>Caulobacteraceae</taxon>
        <taxon>Brevundimonas</taxon>
    </lineage>
</organism>
<protein>
    <recommendedName>
        <fullName evidence="4">Secreted protein</fullName>
    </recommendedName>
</protein>
<dbReference type="RefSeq" id="WP_183217274.1">
    <property type="nucleotide sequence ID" value="NZ_CAJFZW010000042.1"/>
</dbReference>
<sequence>MNIRVKPVLVGAALIAAASVTAASAQVDLTAYHYVYYADAAKTEYLGEVSDRGCGGWGGNVYVLRANVPSPYYDATPIYVCGGQGPELPQDW</sequence>
<evidence type="ECO:0008006" key="4">
    <source>
        <dbReference type="Google" id="ProtNLM"/>
    </source>
</evidence>
<evidence type="ECO:0000313" key="2">
    <source>
        <dbReference type="EMBL" id="MBB5740684.1"/>
    </source>
</evidence>
<dbReference type="Proteomes" id="UP000527324">
    <property type="component" value="Unassembled WGS sequence"/>
</dbReference>
<reference evidence="2 3" key="1">
    <citation type="submission" date="2020-08" db="EMBL/GenBank/DDBJ databases">
        <title>Genomic Encyclopedia of Type Strains, Phase IV (KMG-IV): sequencing the most valuable type-strain genomes for metagenomic binning, comparative biology and taxonomic classification.</title>
        <authorList>
            <person name="Goeker M."/>
        </authorList>
    </citation>
    <scope>NUCLEOTIDE SEQUENCE [LARGE SCALE GENOMIC DNA]</scope>
    <source>
        <strain evidence="2 3">DSM 4731</strain>
    </source>
</reference>
<feature type="signal peptide" evidence="1">
    <location>
        <begin position="1"/>
        <end position="22"/>
    </location>
</feature>
<proteinExistence type="predicted"/>
<name>A0A7W9FB24_9CAUL</name>
<keyword evidence="1" id="KW-0732">Signal</keyword>